<dbReference type="KEGG" id="sasa:106571388"/>
<evidence type="ECO:0000259" key="3">
    <source>
        <dbReference type="PROSITE" id="PS50106"/>
    </source>
</evidence>
<feature type="compositionally biased region" description="Polar residues" evidence="2">
    <location>
        <begin position="431"/>
        <end position="451"/>
    </location>
</feature>
<reference evidence="5" key="1">
    <citation type="submission" date="2025-08" db="UniProtKB">
        <authorList>
            <consortium name="RefSeq"/>
        </authorList>
    </citation>
    <scope>IDENTIFICATION</scope>
</reference>
<dbReference type="GO" id="GO:0014069">
    <property type="term" value="C:postsynaptic density"/>
    <property type="evidence" value="ECO:0007669"/>
    <property type="project" value="UniProtKB-SubCell"/>
</dbReference>
<dbReference type="GeneID" id="106571388"/>
<organism evidence="4 5">
    <name type="scientific">Salmo salar</name>
    <name type="common">Atlantic salmon</name>
    <dbReference type="NCBI Taxonomy" id="8030"/>
    <lineage>
        <taxon>Eukaryota</taxon>
        <taxon>Metazoa</taxon>
        <taxon>Chordata</taxon>
        <taxon>Craniata</taxon>
        <taxon>Vertebrata</taxon>
        <taxon>Euteleostomi</taxon>
        <taxon>Actinopterygii</taxon>
        <taxon>Neopterygii</taxon>
        <taxon>Teleostei</taxon>
        <taxon>Protacanthopterygii</taxon>
        <taxon>Salmoniformes</taxon>
        <taxon>Salmonidae</taxon>
        <taxon>Salmoninae</taxon>
        <taxon>Salmo</taxon>
    </lineage>
</organism>
<dbReference type="InterPro" id="IPR038879">
    <property type="entry name" value="GOPC"/>
</dbReference>
<dbReference type="PaxDb" id="8030-ENSSSAP00000038187"/>
<evidence type="ECO:0000256" key="1">
    <source>
        <dbReference type="SAM" id="Coils"/>
    </source>
</evidence>
<keyword evidence="4" id="KW-1185">Reference proteome</keyword>
<dbReference type="AlphaFoldDB" id="A0A1S3MA91"/>
<sequence length="451" mass="49802">MSASAGASPSAQATALVSPGTGMSMFRWLEVLEKEFDKAFVDVDLLLGEIDPDQADITYEGRQKMTSLSSCFAQLCHKAQTIFQLNHKVEAQLVDLRSELTDVQAEKVVVEREVHDQLLHLHAMQLQLHAKAGQTVDSDSIKDRMPVPSVEEMERELQANKKEKVKEVKLEAEVKLHKKENEALRRHVAVLQAEVYGARLAAKYLDKELAGRVQQIQLLGRDMKGPAHDKLWNQLEAEIHLHRHKTVIRACRGRNDPKKPLASPVGHETDILKKTQGVGPIRKVVLAKEDHEGLGISITGGKEHGVPILISEIHPTQPAERCGGLHVGDAILAVNSINLRDAKHKEAVTILSQQRGEIEFEVVYVAPEVDSDDENVEYEDDSGHRYRLYLDELEEGSATSRDNGTADTASLQALEKMSVGDGPENRDTGIFSETPSEETPSKTAVSGKSTS</sequence>
<evidence type="ECO:0000256" key="2">
    <source>
        <dbReference type="SAM" id="MobiDB-lite"/>
    </source>
</evidence>
<dbReference type="GO" id="GO:0030140">
    <property type="term" value="C:trans-Golgi network transport vesicle"/>
    <property type="evidence" value="ECO:0007669"/>
    <property type="project" value="TreeGrafter"/>
</dbReference>
<protein>
    <submittedName>
        <fullName evidence="5">Golgi-associated PDZ and coiled-coil motif-containing protein isoform X1</fullName>
    </submittedName>
</protein>
<dbReference type="PANTHER" id="PTHR16528:SF2">
    <property type="entry name" value="GOLGI-ASSOCIATED PDZ AND COILED-COIL MOTIF-CONTAINING PROTEIN"/>
    <property type="match status" value="1"/>
</dbReference>
<dbReference type="RefSeq" id="XP_013999886.2">
    <property type="nucleotide sequence ID" value="XM_014144411.2"/>
</dbReference>
<evidence type="ECO:0000313" key="5">
    <source>
        <dbReference type="RefSeq" id="XP_013999886.2"/>
    </source>
</evidence>
<dbReference type="PROSITE" id="PS50106">
    <property type="entry name" value="PDZ"/>
    <property type="match status" value="1"/>
</dbReference>
<dbReference type="GO" id="GO:0005886">
    <property type="term" value="C:plasma membrane"/>
    <property type="evidence" value="ECO:0007669"/>
    <property type="project" value="UniProtKB-ARBA"/>
</dbReference>
<dbReference type="Proteomes" id="UP001652741">
    <property type="component" value="Chromosome ssa15"/>
</dbReference>
<accession>A0A1S3MA91</accession>
<feature type="coiled-coil region" evidence="1">
    <location>
        <begin position="86"/>
        <end position="113"/>
    </location>
</feature>
<evidence type="ECO:0000313" key="4">
    <source>
        <dbReference type="Proteomes" id="UP001652741"/>
    </source>
</evidence>
<dbReference type="GO" id="GO:0044325">
    <property type="term" value="F:transmembrane transporter binding"/>
    <property type="evidence" value="ECO:0007669"/>
    <property type="project" value="TreeGrafter"/>
</dbReference>
<feature type="region of interest" description="Disordered" evidence="2">
    <location>
        <begin position="395"/>
        <end position="451"/>
    </location>
</feature>
<keyword evidence="1" id="KW-0175">Coiled coil</keyword>
<dbReference type="SUPFAM" id="SSF50156">
    <property type="entry name" value="PDZ domain-like"/>
    <property type="match status" value="1"/>
</dbReference>
<dbReference type="Gene3D" id="2.30.42.10">
    <property type="match status" value="1"/>
</dbReference>
<feature type="coiled-coil region" evidence="1">
    <location>
        <begin position="150"/>
        <end position="194"/>
    </location>
</feature>
<dbReference type="GO" id="GO:0000139">
    <property type="term" value="C:Golgi membrane"/>
    <property type="evidence" value="ECO:0007669"/>
    <property type="project" value="UniProtKB-SubCell"/>
</dbReference>
<dbReference type="GO" id="GO:0015031">
    <property type="term" value="P:protein transport"/>
    <property type="evidence" value="ECO:0007669"/>
    <property type="project" value="UniProtKB-KW"/>
</dbReference>
<dbReference type="InterPro" id="IPR036034">
    <property type="entry name" value="PDZ_sf"/>
</dbReference>
<dbReference type="CDD" id="cd06800">
    <property type="entry name" value="PDZ_GOPC-like"/>
    <property type="match status" value="1"/>
</dbReference>
<gene>
    <name evidence="5" type="primary">LOC106571388</name>
</gene>
<dbReference type="InterPro" id="IPR001478">
    <property type="entry name" value="PDZ"/>
</dbReference>
<dbReference type="STRING" id="8030.ENSSSAP00000038187"/>
<dbReference type="Pfam" id="PF00595">
    <property type="entry name" value="PDZ"/>
    <property type="match status" value="1"/>
</dbReference>
<name>A0A1S3MA91_SALSA</name>
<feature type="domain" description="PDZ" evidence="3">
    <location>
        <begin position="283"/>
        <end position="366"/>
    </location>
</feature>
<dbReference type="GO" id="GO:0042802">
    <property type="term" value="F:identical protein binding"/>
    <property type="evidence" value="ECO:0007669"/>
    <property type="project" value="UniProtKB-ARBA"/>
</dbReference>
<dbReference type="PANTHER" id="PTHR16528">
    <property type="entry name" value="GOLGI-ASSOCIATED PDZ AND COILED-COIL MOTIF-CONTAINING"/>
    <property type="match status" value="1"/>
</dbReference>
<proteinExistence type="predicted"/>
<dbReference type="GO" id="GO:0030425">
    <property type="term" value="C:dendrite"/>
    <property type="evidence" value="ECO:0007669"/>
    <property type="project" value="UniProtKB-SubCell"/>
</dbReference>
<dbReference type="SMART" id="SM00228">
    <property type="entry name" value="PDZ"/>
    <property type="match status" value="1"/>
</dbReference>
<dbReference type="GO" id="GO:2000009">
    <property type="term" value="P:negative regulation of protein localization to cell surface"/>
    <property type="evidence" value="ECO:0007669"/>
    <property type="project" value="TreeGrafter"/>
</dbReference>
<feature type="compositionally biased region" description="Polar residues" evidence="2">
    <location>
        <begin position="397"/>
        <end position="411"/>
    </location>
</feature>